<evidence type="ECO:0000259" key="9">
    <source>
        <dbReference type="PROSITE" id="PS50075"/>
    </source>
</evidence>
<dbReference type="SMART" id="SM00823">
    <property type="entry name" value="PKS_PP"/>
    <property type="match status" value="1"/>
</dbReference>
<evidence type="ECO:0000313" key="11">
    <source>
        <dbReference type="EMBL" id="SOE50008.1"/>
    </source>
</evidence>
<dbReference type="InterPro" id="IPR009081">
    <property type="entry name" value="PP-bd_ACP"/>
</dbReference>
<keyword evidence="12" id="KW-1185">Reference proteome</keyword>
<evidence type="ECO:0000256" key="8">
    <source>
        <dbReference type="RuleBase" id="RU003737"/>
    </source>
</evidence>
<dbReference type="PANTHER" id="PTHR43727:SF2">
    <property type="entry name" value="GROUP IV DECARBOXYLASE"/>
    <property type="match status" value="1"/>
</dbReference>
<comment type="cofactor">
    <cofactor evidence="1 7">
        <name>pyridoxal 5'-phosphate</name>
        <dbReference type="ChEBI" id="CHEBI:597326"/>
    </cofactor>
</comment>
<dbReference type="InterPro" id="IPR009006">
    <property type="entry name" value="Ala_racemase/Decarboxylase_C"/>
</dbReference>
<dbReference type="InterPro" id="IPR006162">
    <property type="entry name" value="Ppantetheine_attach_site"/>
</dbReference>
<dbReference type="PROSITE" id="PS50075">
    <property type="entry name" value="CARRIER"/>
    <property type="match status" value="1"/>
</dbReference>
<dbReference type="InterPro" id="IPR020806">
    <property type="entry name" value="PKS_PP-bd"/>
</dbReference>
<evidence type="ECO:0000313" key="12">
    <source>
        <dbReference type="Proteomes" id="UP000078558"/>
    </source>
</evidence>
<evidence type="ECO:0000256" key="6">
    <source>
        <dbReference type="ARBA" id="ARBA00023239"/>
    </source>
</evidence>
<dbReference type="PRINTS" id="PR01179">
    <property type="entry name" value="ODADCRBXLASE"/>
</dbReference>
<dbReference type="OrthoDB" id="9802147at2"/>
<keyword evidence="2" id="KW-0596">Phosphopantetheine</keyword>
<dbReference type="InterPro" id="IPR036736">
    <property type="entry name" value="ACP-like_sf"/>
</dbReference>
<evidence type="ECO:0000256" key="2">
    <source>
        <dbReference type="ARBA" id="ARBA00022450"/>
    </source>
</evidence>
<accession>A0A1C3K7J2</accession>
<dbReference type="EMBL" id="FLRC01000053">
    <property type="protein sequence ID" value="SBT27388.1"/>
    <property type="molecule type" value="Genomic_DNA"/>
</dbReference>
<dbReference type="Pfam" id="PF00550">
    <property type="entry name" value="PP-binding"/>
    <property type="match status" value="1"/>
</dbReference>
<reference evidence="10 12" key="1">
    <citation type="submission" date="2016-06" db="EMBL/GenBank/DDBJ databases">
        <authorList>
            <person name="Kjaerup R.B."/>
            <person name="Dalgaard T.S."/>
            <person name="Juul-Madsen H.R."/>
        </authorList>
    </citation>
    <scope>NUCLEOTIDE SEQUENCE [LARGE SCALE GENOMIC DNA]</scope>
    <source>
        <strain evidence="10">Orrdi1</strain>
    </source>
</reference>
<evidence type="ECO:0000256" key="5">
    <source>
        <dbReference type="ARBA" id="ARBA00022898"/>
    </source>
</evidence>
<dbReference type="InterPro" id="IPR002986">
    <property type="entry name" value="DAP_deCOOHase_LysA"/>
</dbReference>
<organism evidence="10 12">
    <name type="scientific">Orrella dioscoreae</name>
    <dbReference type="NCBI Taxonomy" id="1851544"/>
    <lineage>
        <taxon>Bacteria</taxon>
        <taxon>Pseudomonadati</taxon>
        <taxon>Pseudomonadota</taxon>
        <taxon>Betaproteobacteria</taxon>
        <taxon>Burkholderiales</taxon>
        <taxon>Alcaligenaceae</taxon>
        <taxon>Orrella</taxon>
    </lineage>
</organism>
<dbReference type="InterPro" id="IPR022643">
    <property type="entry name" value="De-COase2_C"/>
</dbReference>
<feature type="modified residue" description="N6-(pyridoxal phosphate)lysine" evidence="7">
    <location>
        <position position="54"/>
    </location>
</feature>
<evidence type="ECO:0000256" key="7">
    <source>
        <dbReference type="PIRSR" id="PIRSR600183-50"/>
    </source>
</evidence>
<dbReference type="InterPro" id="IPR022644">
    <property type="entry name" value="De-COase2_N"/>
</dbReference>
<dbReference type="PROSITE" id="PS00012">
    <property type="entry name" value="PHOSPHOPANTETHEINE"/>
    <property type="match status" value="1"/>
</dbReference>
<dbReference type="EMBL" id="LT907988">
    <property type="protein sequence ID" value="SOE50008.1"/>
    <property type="molecule type" value="Genomic_DNA"/>
</dbReference>
<dbReference type="Pfam" id="PF02784">
    <property type="entry name" value="Orn_Arg_deC_N"/>
    <property type="match status" value="1"/>
</dbReference>
<dbReference type="Proteomes" id="UP000078558">
    <property type="component" value="Chromosome I"/>
</dbReference>
<dbReference type="EC" id="4.1.1.20" evidence="10"/>
<dbReference type="PANTHER" id="PTHR43727">
    <property type="entry name" value="DIAMINOPIMELATE DECARBOXYLASE"/>
    <property type="match status" value="1"/>
</dbReference>
<comment type="similarity">
    <text evidence="8">Belongs to the Orn/Lys/Arg decarboxylase class-II family.</text>
</comment>
<reference evidence="11 12" key="2">
    <citation type="submission" date="2017-08" db="EMBL/GenBank/DDBJ databases">
        <authorList>
            <person name="de Groot N.N."/>
        </authorList>
    </citation>
    <scope>NUCLEOTIDE SEQUENCE [LARGE SCALE GENOMIC DNA]</scope>
    <source>
        <strain evidence="11">Orrdi1</strain>
    </source>
</reference>
<keyword evidence="5 7" id="KW-0663">Pyridoxal phosphate</keyword>
<dbReference type="Gene3D" id="3.20.20.10">
    <property type="entry name" value="Alanine racemase"/>
    <property type="match status" value="1"/>
</dbReference>
<evidence type="ECO:0000313" key="10">
    <source>
        <dbReference type="EMBL" id="SBT27388.1"/>
    </source>
</evidence>
<dbReference type="InterPro" id="IPR029066">
    <property type="entry name" value="PLP-binding_barrel"/>
</dbReference>
<dbReference type="Pfam" id="PF00278">
    <property type="entry name" value="Orn_DAP_Arg_deC"/>
    <property type="match status" value="1"/>
</dbReference>
<keyword evidence="4" id="KW-0210">Decarboxylase</keyword>
<feature type="domain" description="Carrier" evidence="9">
    <location>
        <begin position="435"/>
        <end position="515"/>
    </location>
</feature>
<dbReference type="PRINTS" id="PR01181">
    <property type="entry name" value="DAPDCRBXLASE"/>
</dbReference>
<sequence length="521" mass="55749">MDLTLAPGQRQAYLALVEQYGTPLYVYDGDAIAARYRQLRAGLPPEVEIYYSLKANPNVSVCALLGREGAGAEVSSLAELETARWAGVAARDTIFLGPGKSDEELRACVASRPLAVIVESLQELAALERHAAAARQPLDILLRVNPAASARHRGLSMGGKPRQFGIDEETVLASAATLRALQWLRPRGLHVFFGTRFLDYTEIVANTQRVFELVHAYEAATGLAADIVGIGGGFGVAYYDNETDLDIRALLPALSDTVRHFLAGRGATRIITEQGRYLTAESGAFLTRVRYAKPSRGQVYAVVDGGTNHHLSAVGVGNVLKRDFPLVSLAPAGDRATVPVTVAGPLCTPSDVLARKVPLPDPEPGDLLAVLRSGAYGPSASPGLFLGHGFPAEVLLRNGDSHLVRRRDTPRDVLAPQRLATPFASLPSLPDEASMTRSTIVHTLGAVISRVTGQETGEVSERTRVFDDLNLDSISILEVLVALESEFGIDVDPDALTAQDLETLGAVANYVEARLPETQRG</sequence>
<dbReference type="SUPFAM" id="SSF50621">
    <property type="entry name" value="Alanine racemase C-terminal domain-like"/>
    <property type="match status" value="1"/>
</dbReference>
<dbReference type="SUPFAM" id="SSF47336">
    <property type="entry name" value="ACP-like"/>
    <property type="match status" value="1"/>
</dbReference>
<proteinExistence type="inferred from homology"/>
<evidence type="ECO:0000256" key="4">
    <source>
        <dbReference type="ARBA" id="ARBA00022793"/>
    </source>
</evidence>
<feature type="active site" description="Proton donor" evidence="7">
    <location>
        <position position="347"/>
    </location>
</feature>
<dbReference type="AlphaFoldDB" id="A0A1C3K7J2"/>
<gene>
    <name evidence="10" type="ORF">ODI_03975</name>
    <name evidence="11" type="ORF">ODI_R2449</name>
</gene>
<dbReference type="Gene3D" id="2.40.37.10">
    <property type="entry name" value="Lyase, Ornithine Decarboxylase, Chain A, domain 1"/>
    <property type="match status" value="1"/>
</dbReference>
<evidence type="ECO:0000256" key="1">
    <source>
        <dbReference type="ARBA" id="ARBA00001933"/>
    </source>
</evidence>
<dbReference type="KEGG" id="odi:ODI_R2449"/>
<keyword evidence="3" id="KW-0597">Phosphoprotein</keyword>
<name>A0A1C3K7J2_9BURK</name>
<dbReference type="InterPro" id="IPR000183">
    <property type="entry name" value="Orn/DAP/Arg_de-COase"/>
</dbReference>
<dbReference type="GO" id="GO:0031177">
    <property type="term" value="F:phosphopantetheine binding"/>
    <property type="evidence" value="ECO:0007669"/>
    <property type="project" value="InterPro"/>
</dbReference>
<dbReference type="GO" id="GO:0008836">
    <property type="term" value="F:diaminopimelate decarboxylase activity"/>
    <property type="evidence" value="ECO:0007669"/>
    <property type="project" value="UniProtKB-EC"/>
</dbReference>
<protein>
    <submittedName>
        <fullName evidence="10">Diaminopimelate decarboxylase</fullName>
        <ecNumber evidence="10">4.1.1.20</ecNumber>
    </submittedName>
</protein>
<dbReference type="SUPFAM" id="SSF51419">
    <property type="entry name" value="PLP-binding barrel"/>
    <property type="match status" value="1"/>
</dbReference>
<dbReference type="RefSeq" id="WP_067758852.1">
    <property type="nucleotide sequence ID" value="NZ_LT907988.1"/>
</dbReference>
<dbReference type="Gene3D" id="1.10.1200.10">
    <property type="entry name" value="ACP-like"/>
    <property type="match status" value="1"/>
</dbReference>
<dbReference type="GO" id="GO:0009089">
    <property type="term" value="P:lysine biosynthetic process via diaminopimelate"/>
    <property type="evidence" value="ECO:0007669"/>
    <property type="project" value="InterPro"/>
</dbReference>
<evidence type="ECO:0000256" key="3">
    <source>
        <dbReference type="ARBA" id="ARBA00022553"/>
    </source>
</evidence>
<dbReference type="STRING" id="1851544.ODI_03975"/>
<keyword evidence="6 10" id="KW-0456">Lyase</keyword>